<dbReference type="Pfam" id="PF06147">
    <property type="entry name" value="DUF968"/>
    <property type="match status" value="1"/>
</dbReference>
<dbReference type="Proteomes" id="UP000839526">
    <property type="component" value="Unassembled WGS sequence"/>
</dbReference>
<sequence length="386" mass="42590">MWITGSKRGKNMRAILTAFPQNGARVTLLKSGNLTNRLRDGQRIMICDVPRQLENAPAGEIEEAGQWLAHDEGLQPFFADSRVINAAGGQEGLKTWVSRIADCQCVGGDHVRNLTTAQTQGGGAVRLCHACDNVHYMKGYRDLSEIITSNRAEWIVDYARMSLRLNADHQLTLPELFCWAVLRGVADVMPVDVMRRFTTLPEDEVLTGTIKEADINPWQLSARQIVEKKAGEGMAAMPPDIHTVLVEKNLIKDSGLNETLNETATERVKPVLTLNIDSDPAAGYMRKPKMIRLELPGYTRWVKRQPCCGCGKQADDPHHIIGHGFSGTGTKACDLLVIPLCRVCHDALHADTRAWEEQNGSQLLWLARTLARATGIGAITAARAKE</sequence>
<organism evidence="1">
    <name type="scientific">Salmonella enterica</name>
    <name type="common">Salmonella choleraesuis</name>
    <dbReference type="NCBI Taxonomy" id="28901"/>
    <lineage>
        <taxon>Bacteria</taxon>
        <taxon>Pseudomonadati</taxon>
        <taxon>Pseudomonadota</taxon>
        <taxon>Gammaproteobacteria</taxon>
        <taxon>Enterobacterales</taxon>
        <taxon>Enterobacteriaceae</taxon>
        <taxon>Salmonella</taxon>
    </lineage>
</organism>
<reference evidence="1" key="1">
    <citation type="submission" date="2018-10" db="EMBL/GenBank/DDBJ databases">
        <authorList>
            <consortium name="PulseNet: The National Subtyping Network for Foodborne Disease Surveillance"/>
            <person name="Tarr C.L."/>
            <person name="Trees E."/>
            <person name="Katz L.S."/>
            <person name="Carleton-Romer H.A."/>
            <person name="Stroika S."/>
            <person name="Kucerova Z."/>
            <person name="Roache K.F."/>
            <person name="Sabol A.L."/>
            <person name="Besser J."/>
            <person name="Gerner-Smidt P."/>
        </authorList>
    </citation>
    <scope>NUCLEOTIDE SEQUENCE [LARGE SCALE GENOMIC DNA]</scope>
    <source>
        <strain evidence="1">PNUSAS052121</strain>
    </source>
</reference>
<comment type="caution">
    <text evidence="1">The sequence shown here is derived from an EMBL/GenBank/DDBJ whole genome shotgun (WGS) entry which is preliminary data.</text>
</comment>
<accession>A0A403SY37</accession>
<protein>
    <submittedName>
        <fullName evidence="1">DUF968 domain-containing protein</fullName>
    </submittedName>
</protein>
<dbReference type="EMBL" id="RWAH01000005">
    <property type="protein sequence ID" value="MMS76466.1"/>
    <property type="molecule type" value="Genomic_DNA"/>
</dbReference>
<dbReference type="InterPro" id="IPR010373">
    <property type="entry name" value="DUF968"/>
</dbReference>
<name>A0A403SY37_SALER</name>
<evidence type="ECO:0000313" key="1">
    <source>
        <dbReference type="EMBL" id="MMS76466.1"/>
    </source>
</evidence>
<gene>
    <name evidence="1" type="ORF">D9O31_07670</name>
</gene>
<proteinExistence type="predicted"/>
<dbReference type="AlphaFoldDB" id="A0A403SY37"/>